<evidence type="ECO:0000313" key="12">
    <source>
        <dbReference type="EMBL" id="KTS94631.1"/>
    </source>
</evidence>
<dbReference type="EC" id="3.1.3.25" evidence="4"/>
<keyword evidence="7" id="KW-0804">Transcription</keyword>
<feature type="binding site" evidence="11">
    <location>
        <position position="218"/>
    </location>
    <ligand>
        <name>Mg(2+)</name>
        <dbReference type="ChEBI" id="CHEBI:18420"/>
        <label>1</label>
        <note>catalytic</note>
    </ligand>
</feature>
<keyword evidence="7" id="KW-0805">Transcription regulation</keyword>
<evidence type="ECO:0000256" key="2">
    <source>
        <dbReference type="ARBA" id="ARBA00001946"/>
    </source>
</evidence>
<dbReference type="InterPro" id="IPR020583">
    <property type="entry name" value="Inositol_monoP_metal-BS"/>
</dbReference>
<dbReference type="PANTHER" id="PTHR20854">
    <property type="entry name" value="INOSITOL MONOPHOSPHATASE"/>
    <property type="match status" value="1"/>
</dbReference>
<feature type="binding site" evidence="11">
    <location>
        <position position="95"/>
    </location>
    <ligand>
        <name>Mg(2+)</name>
        <dbReference type="ChEBI" id="CHEBI:18420"/>
        <label>1</label>
        <note>catalytic</note>
    </ligand>
</feature>
<dbReference type="GO" id="GO:0008934">
    <property type="term" value="F:inositol monophosphate 1-phosphatase activity"/>
    <property type="evidence" value="ECO:0007669"/>
    <property type="project" value="TreeGrafter"/>
</dbReference>
<evidence type="ECO:0000256" key="3">
    <source>
        <dbReference type="ARBA" id="ARBA00009759"/>
    </source>
</evidence>
<dbReference type="GO" id="GO:0007165">
    <property type="term" value="P:signal transduction"/>
    <property type="evidence" value="ECO:0007669"/>
    <property type="project" value="TreeGrafter"/>
</dbReference>
<dbReference type="InterPro" id="IPR000760">
    <property type="entry name" value="Inositol_monophosphatase-like"/>
</dbReference>
<evidence type="ECO:0000256" key="5">
    <source>
        <dbReference type="ARBA" id="ARBA00022723"/>
    </source>
</evidence>
<dbReference type="Gene3D" id="3.30.540.10">
    <property type="entry name" value="Fructose-1,6-Bisphosphatase, subunit A, domain 1"/>
    <property type="match status" value="1"/>
</dbReference>
<keyword evidence="7" id="KW-0889">Transcription antitermination</keyword>
<evidence type="ECO:0000256" key="1">
    <source>
        <dbReference type="ARBA" id="ARBA00001033"/>
    </source>
</evidence>
<dbReference type="GO" id="GO:0031564">
    <property type="term" value="P:transcription antitermination"/>
    <property type="evidence" value="ECO:0007669"/>
    <property type="project" value="UniProtKB-KW"/>
</dbReference>
<evidence type="ECO:0000256" key="9">
    <source>
        <dbReference type="ARBA" id="ARBA00023884"/>
    </source>
</evidence>
<comment type="cofactor">
    <cofactor evidence="2 11">
        <name>Mg(2+)</name>
        <dbReference type="ChEBI" id="CHEBI:18420"/>
    </cofactor>
</comment>
<feature type="binding site" evidence="11">
    <location>
        <position position="76"/>
    </location>
    <ligand>
        <name>Mg(2+)</name>
        <dbReference type="ChEBI" id="CHEBI:18420"/>
        <label>1</label>
        <note>catalytic</note>
    </ligand>
</feature>
<gene>
    <name evidence="12" type="ORF">RSA13_18275</name>
</gene>
<dbReference type="PRINTS" id="PR00377">
    <property type="entry name" value="IMPHPHTASES"/>
</dbReference>
<proteinExistence type="inferred from homology"/>
<keyword evidence="8 11" id="KW-0460">Magnesium</keyword>
<feature type="binding site" evidence="11">
    <location>
        <position position="94"/>
    </location>
    <ligand>
        <name>Mg(2+)</name>
        <dbReference type="ChEBI" id="CHEBI:18420"/>
        <label>1</label>
        <note>catalytic</note>
    </ligand>
</feature>
<dbReference type="RefSeq" id="WP_058708273.1">
    <property type="nucleotide sequence ID" value="NZ_LDSI01000027.1"/>
</dbReference>
<evidence type="ECO:0000256" key="6">
    <source>
        <dbReference type="ARBA" id="ARBA00022801"/>
    </source>
</evidence>
<dbReference type="GO" id="GO:0046872">
    <property type="term" value="F:metal ion binding"/>
    <property type="evidence" value="ECO:0007669"/>
    <property type="project" value="UniProtKB-KW"/>
</dbReference>
<comment type="catalytic activity">
    <reaction evidence="1">
        <text>a myo-inositol phosphate + H2O = myo-inositol + phosphate</text>
        <dbReference type="Rhea" id="RHEA:24056"/>
        <dbReference type="ChEBI" id="CHEBI:15377"/>
        <dbReference type="ChEBI" id="CHEBI:17268"/>
        <dbReference type="ChEBI" id="CHEBI:43474"/>
        <dbReference type="ChEBI" id="CHEBI:84139"/>
        <dbReference type="EC" id="3.1.3.25"/>
    </reaction>
</comment>
<dbReference type="Proteomes" id="UP000072520">
    <property type="component" value="Unassembled WGS sequence"/>
</dbReference>
<evidence type="ECO:0000256" key="7">
    <source>
        <dbReference type="ARBA" id="ARBA00022814"/>
    </source>
</evidence>
<evidence type="ECO:0000256" key="8">
    <source>
        <dbReference type="ARBA" id="ARBA00022842"/>
    </source>
</evidence>
<sequence>MSSASHSEIDARYRYACEIARAAASRALSWYQQRQKLVVEHKRDLQDVVSEADRNVEELIKSLIAERYPEDAVLGEESGGETGEARILWVIDPIDGTACFVNGLHNWCVSLAIVCEGEPVVGVVCDPNHQELFHARKGQGAWLNETRLEVHQAHRLNEGLLGISNSSRVPGEKVTQLIDGLLKQGGMFIRIGSGALTSAWAAAGRLIGYYEAHMHPWDSLPGIVLMREAGGVTNDYMRNDGLKNGNPVLLANAVIYPQIKALLAPQELEDE</sequence>
<dbReference type="PROSITE" id="PS00629">
    <property type="entry name" value="IMP_1"/>
    <property type="match status" value="1"/>
</dbReference>
<name>A0AB34VCG9_9GAMM</name>
<reference evidence="12 13" key="1">
    <citation type="journal article" date="2016" name="Front. Microbiol.">
        <title>Genomic Resource of Rice Seed Associated Bacteria.</title>
        <authorList>
            <person name="Midha S."/>
            <person name="Bansal K."/>
            <person name="Sharma S."/>
            <person name="Kumar N."/>
            <person name="Patil P.P."/>
            <person name="Chaudhry V."/>
            <person name="Patil P.B."/>
        </authorList>
    </citation>
    <scope>NUCLEOTIDE SEQUENCE [LARGE SCALE GENOMIC DNA]</scope>
    <source>
        <strain evidence="12 13">RSA13</strain>
    </source>
</reference>
<organism evidence="12 13">
    <name type="scientific">Pantoea stewartii</name>
    <dbReference type="NCBI Taxonomy" id="66269"/>
    <lineage>
        <taxon>Bacteria</taxon>
        <taxon>Pseudomonadati</taxon>
        <taxon>Pseudomonadota</taxon>
        <taxon>Gammaproteobacteria</taxon>
        <taxon>Enterobacterales</taxon>
        <taxon>Erwiniaceae</taxon>
        <taxon>Pantoea</taxon>
    </lineage>
</organism>
<keyword evidence="6" id="KW-0378">Hydrolase</keyword>
<evidence type="ECO:0000256" key="10">
    <source>
        <dbReference type="ARBA" id="ARBA00030730"/>
    </source>
</evidence>
<evidence type="ECO:0000313" key="13">
    <source>
        <dbReference type="Proteomes" id="UP000072520"/>
    </source>
</evidence>
<accession>A0AB34VCG9</accession>
<dbReference type="Gene3D" id="3.40.190.80">
    <property type="match status" value="1"/>
</dbReference>
<dbReference type="AlphaFoldDB" id="A0AB34VCG9"/>
<dbReference type="EMBL" id="LDSI01000027">
    <property type="protein sequence ID" value="KTS94631.1"/>
    <property type="molecule type" value="Genomic_DNA"/>
</dbReference>
<feature type="binding site" evidence="11">
    <location>
        <position position="92"/>
    </location>
    <ligand>
        <name>Mg(2+)</name>
        <dbReference type="ChEBI" id="CHEBI:18420"/>
        <label>1</label>
        <note>catalytic</note>
    </ligand>
</feature>
<keyword evidence="5 11" id="KW-0479">Metal-binding</keyword>
<dbReference type="PANTHER" id="PTHR20854:SF4">
    <property type="entry name" value="INOSITOL-1-MONOPHOSPHATASE-RELATED"/>
    <property type="match status" value="1"/>
</dbReference>
<comment type="similarity">
    <text evidence="3">Belongs to the inositol monophosphatase superfamily.</text>
</comment>
<evidence type="ECO:0000256" key="4">
    <source>
        <dbReference type="ARBA" id="ARBA00013106"/>
    </source>
</evidence>
<dbReference type="FunFam" id="3.30.540.10:FF:000003">
    <property type="entry name" value="Inositol-1-monophosphatase"/>
    <property type="match status" value="1"/>
</dbReference>
<protein>
    <recommendedName>
        <fullName evidence="9">Nus factor SuhB</fullName>
        <ecNumber evidence="4">3.1.3.25</ecNumber>
    </recommendedName>
    <alternativeName>
        <fullName evidence="10">Inositol-1-monophosphatase</fullName>
    </alternativeName>
</protein>
<dbReference type="Pfam" id="PF00459">
    <property type="entry name" value="Inositol_P"/>
    <property type="match status" value="1"/>
</dbReference>
<comment type="caution">
    <text evidence="12">The sequence shown here is derived from an EMBL/GenBank/DDBJ whole genome shotgun (WGS) entry which is preliminary data.</text>
</comment>
<dbReference type="SUPFAM" id="SSF56655">
    <property type="entry name" value="Carbohydrate phosphatase"/>
    <property type="match status" value="1"/>
</dbReference>
<evidence type="ECO:0000256" key="11">
    <source>
        <dbReference type="PIRSR" id="PIRSR600760-2"/>
    </source>
</evidence>
<dbReference type="GO" id="GO:0006020">
    <property type="term" value="P:inositol metabolic process"/>
    <property type="evidence" value="ECO:0007669"/>
    <property type="project" value="TreeGrafter"/>
</dbReference>